<feature type="compositionally biased region" description="Basic residues" evidence="6">
    <location>
        <begin position="263"/>
        <end position="272"/>
    </location>
</feature>
<dbReference type="Proteomes" id="UP001498398">
    <property type="component" value="Unassembled WGS sequence"/>
</dbReference>
<evidence type="ECO:0000256" key="1">
    <source>
        <dbReference type="ARBA" id="ARBA00023125"/>
    </source>
</evidence>
<keyword evidence="3 4" id="KW-0539">Nucleus</keyword>
<dbReference type="PANTHER" id="PTHR24327">
    <property type="entry name" value="HOMEOBOX PROTEIN"/>
    <property type="match status" value="1"/>
</dbReference>
<sequence>MEIPPFYSRSLSRSDSMTSVESDGGDPPPARRTRKRFNSVQLMMLENLFHHNSHPSRQERETLAKAGQMEIKSVTIWFQNKRQTERRGAQNALNSTTTNNRGAKHTFHSNHSVPAPAPFPSITATMAHTRPSLDRVASLSELPEPPHEPRTPTRLIRTRSVASDSTVVDEETSTNANVSTTPSTFSDSGRTPIWESMPSSPPVPFTSPPARDFVEFGKLNRTRTLEWACARQRLAGKEGGSKARWDDEDVDLETMMNQDQRPLKRSKSHHGHSSSSRSKSSLSSSSKAKSKASSSSSKSGSASGKTSSSKHHHRHSISGSTSVSLSASASASAKHKSNSSKSRPRPKLYRSNSDGNRPDANDYNDDEDGANAKKAIERALLGNRRSASRASTSTSMSSPTLGSASVSGSSYTSASTSITASLWKAACEQERMMNMSDDSVQTLRAGAGSRMEASASEDDDVMRAALALCGLGRG</sequence>
<dbReference type="SMART" id="SM00389">
    <property type="entry name" value="HOX"/>
    <property type="match status" value="1"/>
</dbReference>
<comment type="subcellular location">
    <subcellularLocation>
        <location evidence="4 5">Nucleus</location>
    </subcellularLocation>
</comment>
<feature type="compositionally biased region" description="Basic residues" evidence="6">
    <location>
        <begin position="333"/>
        <end position="348"/>
    </location>
</feature>
<accession>A0ABR1JS28</accession>
<dbReference type="PROSITE" id="PS50071">
    <property type="entry name" value="HOMEOBOX_2"/>
    <property type="match status" value="1"/>
</dbReference>
<dbReference type="Pfam" id="PF00046">
    <property type="entry name" value="Homeodomain"/>
    <property type="match status" value="1"/>
</dbReference>
<evidence type="ECO:0000313" key="9">
    <source>
        <dbReference type="Proteomes" id="UP001498398"/>
    </source>
</evidence>
<keyword evidence="1 4" id="KW-0238">DNA-binding</keyword>
<evidence type="ECO:0000256" key="5">
    <source>
        <dbReference type="RuleBase" id="RU000682"/>
    </source>
</evidence>
<feature type="region of interest" description="Disordered" evidence="6">
    <location>
        <begin position="133"/>
        <end position="208"/>
    </location>
</feature>
<keyword evidence="2 4" id="KW-0371">Homeobox</keyword>
<comment type="caution">
    <text evidence="8">The sequence shown here is derived from an EMBL/GenBank/DDBJ whole genome shotgun (WGS) entry which is preliminary data.</text>
</comment>
<dbReference type="InterPro" id="IPR009057">
    <property type="entry name" value="Homeodomain-like_sf"/>
</dbReference>
<feature type="region of interest" description="Disordered" evidence="6">
    <location>
        <begin position="1"/>
        <end position="36"/>
    </location>
</feature>
<proteinExistence type="predicted"/>
<feature type="domain" description="Homeobox" evidence="7">
    <location>
        <begin position="28"/>
        <end position="88"/>
    </location>
</feature>
<evidence type="ECO:0000256" key="2">
    <source>
        <dbReference type="ARBA" id="ARBA00023155"/>
    </source>
</evidence>
<feature type="compositionally biased region" description="Low complexity" evidence="6">
    <location>
        <begin position="317"/>
        <end position="332"/>
    </location>
</feature>
<dbReference type="EMBL" id="JBANRG010000008">
    <property type="protein sequence ID" value="KAK7464142.1"/>
    <property type="molecule type" value="Genomic_DNA"/>
</dbReference>
<feature type="DNA-binding region" description="Homeobox" evidence="4">
    <location>
        <begin position="30"/>
        <end position="89"/>
    </location>
</feature>
<dbReference type="InterPro" id="IPR050460">
    <property type="entry name" value="Distal-less_Homeobox_TF"/>
</dbReference>
<evidence type="ECO:0000256" key="6">
    <source>
        <dbReference type="SAM" id="MobiDB-lite"/>
    </source>
</evidence>
<dbReference type="Gene3D" id="1.10.10.60">
    <property type="entry name" value="Homeodomain-like"/>
    <property type="match status" value="1"/>
</dbReference>
<feature type="compositionally biased region" description="Low complexity" evidence="6">
    <location>
        <begin position="384"/>
        <end position="411"/>
    </location>
</feature>
<feature type="compositionally biased region" description="Polar residues" evidence="6">
    <location>
        <begin position="173"/>
        <end position="189"/>
    </location>
</feature>
<evidence type="ECO:0000256" key="4">
    <source>
        <dbReference type="PROSITE-ProRule" id="PRU00108"/>
    </source>
</evidence>
<dbReference type="PANTHER" id="PTHR24327:SF41">
    <property type="entry name" value="BRAIN-SPECIFIC HOMEOBOX PROTEIN"/>
    <property type="match status" value="1"/>
</dbReference>
<evidence type="ECO:0000256" key="3">
    <source>
        <dbReference type="ARBA" id="ARBA00023242"/>
    </source>
</evidence>
<evidence type="ECO:0000259" key="7">
    <source>
        <dbReference type="PROSITE" id="PS50071"/>
    </source>
</evidence>
<protein>
    <recommendedName>
        <fullName evidence="7">Homeobox domain-containing protein</fullName>
    </recommendedName>
</protein>
<organism evidence="8 9">
    <name type="scientific">Marasmiellus scandens</name>
    <dbReference type="NCBI Taxonomy" id="2682957"/>
    <lineage>
        <taxon>Eukaryota</taxon>
        <taxon>Fungi</taxon>
        <taxon>Dikarya</taxon>
        <taxon>Basidiomycota</taxon>
        <taxon>Agaricomycotina</taxon>
        <taxon>Agaricomycetes</taxon>
        <taxon>Agaricomycetidae</taxon>
        <taxon>Agaricales</taxon>
        <taxon>Marasmiineae</taxon>
        <taxon>Omphalotaceae</taxon>
        <taxon>Marasmiellus</taxon>
    </lineage>
</organism>
<dbReference type="CDD" id="cd00086">
    <property type="entry name" value="homeodomain"/>
    <property type="match status" value="1"/>
</dbReference>
<dbReference type="InterPro" id="IPR001356">
    <property type="entry name" value="HD"/>
</dbReference>
<reference evidence="8 9" key="1">
    <citation type="submission" date="2024-01" db="EMBL/GenBank/DDBJ databases">
        <title>A draft genome for the cacao thread blight pathogen Marasmiellus scandens.</title>
        <authorList>
            <person name="Baruah I.K."/>
            <person name="Leung J."/>
            <person name="Bukari Y."/>
            <person name="Amoako-Attah I."/>
            <person name="Meinhardt L.W."/>
            <person name="Bailey B.A."/>
            <person name="Cohen S.P."/>
        </authorList>
    </citation>
    <scope>NUCLEOTIDE SEQUENCE [LARGE SCALE GENOMIC DNA]</scope>
    <source>
        <strain evidence="8 9">GH-19</strain>
    </source>
</reference>
<name>A0ABR1JS28_9AGAR</name>
<feature type="region of interest" description="Disordered" evidence="6">
    <location>
        <begin position="257"/>
        <end position="411"/>
    </location>
</feature>
<feature type="compositionally biased region" description="Low complexity" evidence="6">
    <location>
        <begin position="273"/>
        <end position="307"/>
    </location>
</feature>
<gene>
    <name evidence="8" type="ORF">VKT23_006306</name>
</gene>
<feature type="compositionally biased region" description="Low complexity" evidence="6">
    <location>
        <begin position="8"/>
        <end position="19"/>
    </location>
</feature>
<dbReference type="SUPFAM" id="SSF46689">
    <property type="entry name" value="Homeodomain-like"/>
    <property type="match status" value="1"/>
</dbReference>
<feature type="compositionally biased region" description="Polar residues" evidence="6">
    <location>
        <begin position="91"/>
        <end position="101"/>
    </location>
</feature>
<feature type="region of interest" description="Disordered" evidence="6">
    <location>
        <begin position="83"/>
        <end position="115"/>
    </location>
</feature>
<evidence type="ECO:0000313" key="8">
    <source>
        <dbReference type="EMBL" id="KAK7464142.1"/>
    </source>
</evidence>
<keyword evidence="9" id="KW-1185">Reference proteome</keyword>